<evidence type="ECO:0000313" key="4">
    <source>
        <dbReference type="EMBL" id="TVU35012.1"/>
    </source>
</evidence>
<dbReference type="Pfam" id="PF07744">
    <property type="entry name" value="SPOC"/>
    <property type="match status" value="1"/>
</dbReference>
<dbReference type="InterPro" id="IPR012677">
    <property type="entry name" value="Nucleotide-bd_a/b_plait_sf"/>
</dbReference>
<evidence type="ECO:0000259" key="3">
    <source>
        <dbReference type="PROSITE" id="PS50102"/>
    </source>
</evidence>
<evidence type="ECO:0000256" key="1">
    <source>
        <dbReference type="PROSITE-ProRule" id="PRU00176"/>
    </source>
</evidence>
<dbReference type="SUPFAM" id="SSF54928">
    <property type="entry name" value="RNA-binding domain, RBD"/>
    <property type="match status" value="2"/>
</dbReference>
<dbReference type="InterPro" id="IPR052586">
    <property type="entry name" value="ASCC2"/>
</dbReference>
<protein>
    <recommendedName>
        <fullName evidence="3">RRM domain-containing protein</fullName>
    </recommendedName>
</protein>
<dbReference type="Gramene" id="TVU35012">
    <property type="protein sequence ID" value="TVU35012"/>
    <property type="gene ID" value="EJB05_16876"/>
</dbReference>
<sequence>MSVMLPDRGNAGEGRPSDGAEPSTPIMSLAAEPPPKKRKLVDAHAPSPSSTPAPAPAPSPSPAPPPPAAPPETLAAAAPSASAPPPETTSLSAEELLQKRRNREELCRLYECHRRIRNCLASKDPALLPQLEQDYLLLISSSRGSASAQRFLSLLIPRFSSYCPTALEAAAKVSINMYKSSIDIVTKGEGGNGFACQTARACIVGLTDICSAASSEAPKSPVLTGICSAVYMTVLAFFVSTFDRKDIYHIGSRKLSVLQDPVKLLETLKELKDTNLPELDYLFELRALCLLCTFLLFPENVLEANFALLASGDTDDVKGGLYFLNQLTSCLNIDVANDALDDKTDGQCSGVERDMPDAQNIVDPQPSSDDNVLLKNSMVESNECYMTMAMSRHPSLRRWIFSRYKKLCDSGEPDVVSEVSPCLKVLGSLSELAEDSSHMDTEPSVLENLDKNIRENMQSDKVISSSEQELLSKNDSIDTNVEKSSQVKDVDMDCTDDKISQKLTDAKIDSSKGASVVSVAAHKGMKPDLLTPKSTYDSPGEHLGKAKHVHSKTFDIYGASVSRDVISVSKELWVGSLGNRAAEALVRSKFEEFGPLGNLLVYPSKDFALVEYRNPIHAVRACGNMQGSSIWGGCLRIRYLDRLLGCQGFVGGVAIGESRHIYVANVKNQKDKDEVFDQLKAAGLKRPCGITDISSENALLLEFETAVDAATAKVYIRRQAHADFCSKDNAIGHQLLVQNIDNSVPDMELINAFARYGEVIRWQFNKPNGSCLIIYRSHDAAANAKSQLHGARFGMKSITIELRTGTAGSFPDKTVSSSAPMLGQGVPDNSIHHDIRQAYLLTLTVTLWMKRFAVAGDRPVYGKSSPSPPNTKQVWQHKDMESNRAPQVLPCPPLSTHRGSVMPPPPIQTSFVRPVYPGPGSPWENTTPNPPFSHVSPRMMPGSNFRVNPSGPLPFRPSSVAPLAQVPGSSAQHPETMPPPPPLTNSAPPPFTPLDRPPLPPPLPISQPPSVPPPPSSPPPLQSTADSSDLKKSCSHPRWQGSLSKSGLHYCRIYASRVELDACKYENAVSEPAEWPSKLDVTKRTDFQHVKTNFSNSPPSKREVCRLLPCSNGDQKGLRDFISYLKQRECAGVIKIPPVKPMWSRLLFILPPTAEACGMLGLPPHSADCLIALIVPKETTVEAA</sequence>
<dbReference type="EMBL" id="RWGY01000009">
    <property type="protein sequence ID" value="TVU35012.1"/>
    <property type="molecule type" value="Genomic_DNA"/>
</dbReference>
<feature type="compositionally biased region" description="Low complexity" evidence="2">
    <location>
        <begin position="71"/>
        <end position="81"/>
    </location>
</feature>
<dbReference type="Gene3D" id="3.30.70.330">
    <property type="match status" value="2"/>
</dbReference>
<dbReference type="PANTHER" id="PTHR21494:SF2">
    <property type="entry name" value="NUCLEIC ACID BINDING PROTEIN"/>
    <property type="match status" value="1"/>
</dbReference>
<comment type="caution">
    <text evidence="4">The sequence shown here is derived from an EMBL/GenBank/DDBJ whole genome shotgun (WGS) entry which is preliminary data.</text>
</comment>
<dbReference type="PROSITE" id="PS50102">
    <property type="entry name" value="RRM"/>
    <property type="match status" value="2"/>
</dbReference>
<dbReference type="GO" id="GO:0003723">
    <property type="term" value="F:RNA binding"/>
    <property type="evidence" value="ECO:0007669"/>
    <property type="project" value="UniProtKB-UniRule"/>
</dbReference>
<feature type="region of interest" description="Disordered" evidence="2">
    <location>
        <begin position="912"/>
        <end position="1039"/>
    </location>
</feature>
<feature type="compositionally biased region" description="Pro residues" evidence="2">
    <location>
        <begin position="49"/>
        <end position="70"/>
    </location>
</feature>
<keyword evidence="1" id="KW-0694">RNA-binding</keyword>
<feature type="non-terminal residue" evidence="4">
    <location>
        <position position="1"/>
    </location>
</feature>
<dbReference type="SMART" id="SM00360">
    <property type="entry name" value="RRM"/>
    <property type="match status" value="2"/>
</dbReference>
<dbReference type="PANTHER" id="PTHR21494">
    <property type="entry name" value="ACTIVATING SIGNAL COINTEGRATOR 1 COMPLEX SUBUNIT 2 ASC-1 COMPLEX SUBUNIT P100"/>
    <property type="match status" value="1"/>
</dbReference>
<dbReference type="InterPro" id="IPR000504">
    <property type="entry name" value="RRM_dom"/>
</dbReference>
<dbReference type="GO" id="GO:0043130">
    <property type="term" value="F:ubiquitin binding"/>
    <property type="evidence" value="ECO:0007669"/>
    <property type="project" value="TreeGrafter"/>
</dbReference>
<dbReference type="Pfam" id="PF00076">
    <property type="entry name" value="RRM_1"/>
    <property type="match status" value="2"/>
</dbReference>
<feature type="compositionally biased region" description="Pro residues" evidence="2">
    <location>
        <begin position="976"/>
        <end position="1021"/>
    </location>
</feature>
<dbReference type="InterPro" id="IPR012921">
    <property type="entry name" value="SPOC_C"/>
</dbReference>
<dbReference type="AlphaFoldDB" id="A0A5J9VFG0"/>
<feature type="domain" description="RRM" evidence="3">
    <location>
        <begin position="570"/>
        <end position="642"/>
    </location>
</feature>
<name>A0A5J9VFG0_9POAL</name>
<dbReference type="CDD" id="cd21546">
    <property type="entry name" value="SPOC_FPA-like"/>
    <property type="match status" value="1"/>
</dbReference>
<evidence type="ECO:0000256" key="2">
    <source>
        <dbReference type="SAM" id="MobiDB-lite"/>
    </source>
</evidence>
<feature type="region of interest" description="Disordered" evidence="2">
    <location>
        <begin position="1"/>
        <end position="91"/>
    </location>
</feature>
<evidence type="ECO:0000313" key="5">
    <source>
        <dbReference type="Proteomes" id="UP000324897"/>
    </source>
</evidence>
<dbReference type="CDD" id="cd00590">
    <property type="entry name" value="RRM_SF"/>
    <property type="match status" value="2"/>
</dbReference>
<dbReference type="Proteomes" id="UP000324897">
    <property type="component" value="Unassembled WGS sequence"/>
</dbReference>
<gene>
    <name evidence="4" type="ORF">EJB05_16876</name>
</gene>
<feature type="domain" description="RRM" evidence="3">
    <location>
        <begin position="733"/>
        <end position="805"/>
    </location>
</feature>
<reference evidence="4 5" key="1">
    <citation type="journal article" date="2019" name="Sci. Rep.">
        <title>A high-quality genome of Eragrostis curvula grass provides insights into Poaceae evolution and supports new strategies to enhance forage quality.</title>
        <authorList>
            <person name="Carballo J."/>
            <person name="Santos B.A.C.M."/>
            <person name="Zappacosta D."/>
            <person name="Garbus I."/>
            <person name="Selva J.P."/>
            <person name="Gallo C.A."/>
            <person name="Diaz A."/>
            <person name="Albertini E."/>
            <person name="Caccamo M."/>
            <person name="Echenique V."/>
        </authorList>
    </citation>
    <scope>NUCLEOTIDE SEQUENCE [LARGE SCALE GENOMIC DNA]</scope>
    <source>
        <strain evidence="5">cv. Victoria</strain>
        <tissue evidence="4">Leaf</tissue>
    </source>
</reference>
<organism evidence="4 5">
    <name type="scientific">Eragrostis curvula</name>
    <name type="common">weeping love grass</name>
    <dbReference type="NCBI Taxonomy" id="38414"/>
    <lineage>
        <taxon>Eukaryota</taxon>
        <taxon>Viridiplantae</taxon>
        <taxon>Streptophyta</taxon>
        <taxon>Embryophyta</taxon>
        <taxon>Tracheophyta</taxon>
        <taxon>Spermatophyta</taxon>
        <taxon>Magnoliopsida</taxon>
        <taxon>Liliopsida</taxon>
        <taxon>Poales</taxon>
        <taxon>Poaceae</taxon>
        <taxon>PACMAD clade</taxon>
        <taxon>Chloridoideae</taxon>
        <taxon>Eragrostideae</taxon>
        <taxon>Eragrostidinae</taxon>
        <taxon>Eragrostis</taxon>
    </lineage>
</organism>
<accession>A0A5J9VFG0</accession>
<dbReference type="InterPro" id="IPR035979">
    <property type="entry name" value="RBD_domain_sf"/>
</dbReference>
<dbReference type="OrthoDB" id="5577209at2759"/>
<feature type="region of interest" description="Disordered" evidence="2">
    <location>
        <begin position="861"/>
        <end position="886"/>
    </location>
</feature>
<keyword evidence="5" id="KW-1185">Reference proteome</keyword>
<proteinExistence type="predicted"/>